<dbReference type="PANTHER" id="PTHR37422:SF13">
    <property type="entry name" value="LIPOPOLYSACCHARIDE BIOSYNTHESIS PROTEIN PA4999-RELATED"/>
    <property type="match status" value="1"/>
</dbReference>
<feature type="domain" description="O-antigen ligase-related" evidence="6">
    <location>
        <begin position="178"/>
        <end position="321"/>
    </location>
</feature>
<evidence type="ECO:0000259" key="6">
    <source>
        <dbReference type="Pfam" id="PF04932"/>
    </source>
</evidence>
<dbReference type="InterPro" id="IPR007016">
    <property type="entry name" value="O-antigen_ligase-rel_domated"/>
</dbReference>
<feature type="transmembrane region" description="Helical" evidence="5">
    <location>
        <begin position="80"/>
        <end position="101"/>
    </location>
</feature>
<keyword evidence="2 5" id="KW-0812">Transmembrane</keyword>
<dbReference type="Proteomes" id="UP000604341">
    <property type="component" value="Unassembled WGS sequence"/>
</dbReference>
<dbReference type="EMBL" id="BMPE01000010">
    <property type="protein sequence ID" value="GGL09554.1"/>
    <property type="molecule type" value="Genomic_DNA"/>
</dbReference>
<feature type="transmembrane region" description="Helical" evidence="5">
    <location>
        <begin position="55"/>
        <end position="74"/>
    </location>
</feature>
<dbReference type="Pfam" id="PF04932">
    <property type="entry name" value="Wzy_C"/>
    <property type="match status" value="1"/>
</dbReference>
<keyword evidence="4 5" id="KW-0472">Membrane</keyword>
<evidence type="ECO:0000256" key="2">
    <source>
        <dbReference type="ARBA" id="ARBA00022692"/>
    </source>
</evidence>
<protein>
    <recommendedName>
        <fullName evidence="6">O-antigen ligase-related domain-containing protein</fullName>
    </recommendedName>
</protein>
<sequence length="390" mass="43092">MLTSRAAPVLYAAGLFATAVFAPIPGLSVVANGVVALLLGVYLGFMRERLDRVTLALCLLLLPHLLWVGVSYFWSVDRDLAYVAFVATVTSILTCVTALLLSRCLPRSRVVHLSLLLALVTHMAFAARQYLETPYLRLSGITENANLLAFILLCLWFLYALLDDVHPAWRQWWVPLLIFVTTLPVVLATASKKAIPGFLMVAVALGWRHRRSKRQVAVVVGTLVGAALLAATLSSVNVQSQLEDLQKLRITRRFEEFLTGNASDDMRYEMIREASVMFFQRPLTGYGMQSFSVLGAFGTYSHNTFWELLASLGVVGTVTFLLPLLGSPLLVRYNRTAALLIVFLLFWSWGAVVFDLKIYWWVLGTLLGSFPARAPAALPVRATAVTAEPT</sequence>
<evidence type="ECO:0000256" key="1">
    <source>
        <dbReference type="ARBA" id="ARBA00004141"/>
    </source>
</evidence>
<name>A0ABQ2FMN0_9DEIO</name>
<feature type="transmembrane region" description="Helical" evidence="5">
    <location>
        <begin position="20"/>
        <end position="43"/>
    </location>
</feature>
<dbReference type="RefSeq" id="WP_189069826.1">
    <property type="nucleotide sequence ID" value="NZ_BMPE01000010.1"/>
</dbReference>
<reference evidence="8" key="1">
    <citation type="journal article" date="2019" name="Int. J. Syst. Evol. Microbiol.">
        <title>The Global Catalogue of Microorganisms (GCM) 10K type strain sequencing project: providing services to taxonomists for standard genome sequencing and annotation.</title>
        <authorList>
            <consortium name="The Broad Institute Genomics Platform"/>
            <consortium name="The Broad Institute Genome Sequencing Center for Infectious Disease"/>
            <person name="Wu L."/>
            <person name="Ma J."/>
        </authorList>
    </citation>
    <scope>NUCLEOTIDE SEQUENCE [LARGE SCALE GENOMIC DNA]</scope>
    <source>
        <strain evidence="8">JCM 19173</strain>
    </source>
</reference>
<evidence type="ECO:0000256" key="3">
    <source>
        <dbReference type="ARBA" id="ARBA00022989"/>
    </source>
</evidence>
<dbReference type="InterPro" id="IPR051533">
    <property type="entry name" value="WaaL-like"/>
</dbReference>
<evidence type="ECO:0000313" key="7">
    <source>
        <dbReference type="EMBL" id="GGL09554.1"/>
    </source>
</evidence>
<feature type="transmembrane region" description="Helical" evidence="5">
    <location>
        <begin position="305"/>
        <end position="325"/>
    </location>
</feature>
<keyword evidence="3 5" id="KW-1133">Transmembrane helix</keyword>
<comment type="caution">
    <text evidence="7">The sequence shown here is derived from an EMBL/GenBank/DDBJ whole genome shotgun (WGS) entry which is preliminary data.</text>
</comment>
<comment type="subcellular location">
    <subcellularLocation>
        <location evidence="1">Membrane</location>
        <topology evidence="1">Multi-pass membrane protein</topology>
    </subcellularLocation>
</comment>
<evidence type="ECO:0000256" key="5">
    <source>
        <dbReference type="SAM" id="Phobius"/>
    </source>
</evidence>
<dbReference type="PANTHER" id="PTHR37422">
    <property type="entry name" value="TEICHURONIC ACID BIOSYNTHESIS PROTEIN TUAE"/>
    <property type="match status" value="1"/>
</dbReference>
<feature type="transmembrane region" description="Helical" evidence="5">
    <location>
        <begin position="147"/>
        <end position="165"/>
    </location>
</feature>
<feature type="transmembrane region" description="Helical" evidence="5">
    <location>
        <begin position="337"/>
        <end position="362"/>
    </location>
</feature>
<proteinExistence type="predicted"/>
<evidence type="ECO:0000256" key="4">
    <source>
        <dbReference type="ARBA" id="ARBA00023136"/>
    </source>
</evidence>
<accession>A0ABQ2FMN0</accession>
<feature type="transmembrane region" description="Helical" evidence="5">
    <location>
        <begin position="172"/>
        <end position="188"/>
    </location>
</feature>
<evidence type="ECO:0000313" key="8">
    <source>
        <dbReference type="Proteomes" id="UP000604341"/>
    </source>
</evidence>
<feature type="transmembrane region" description="Helical" evidence="5">
    <location>
        <begin position="216"/>
        <end position="236"/>
    </location>
</feature>
<organism evidence="7 8">
    <name type="scientific">Deinococcus radiotolerans</name>
    <dbReference type="NCBI Taxonomy" id="1309407"/>
    <lineage>
        <taxon>Bacteria</taxon>
        <taxon>Thermotogati</taxon>
        <taxon>Deinococcota</taxon>
        <taxon>Deinococci</taxon>
        <taxon>Deinococcales</taxon>
        <taxon>Deinococcaceae</taxon>
        <taxon>Deinococcus</taxon>
    </lineage>
</organism>
<gene>
    <name evidence="7" type="ORF">GCM10010844_30310</name>
</gene>
<keyword evidence="8" id="KW-1185">Reference proteome</keyword>